<evidence type="ECO:0000313" key="1">
    <source>
        <dbReference type="EMBL" id="WVY94190.1"/>
    </source>
</evidence>
<keyword evidence="2" id="KW-1185">Reference proteome</keyword>
<dbReference type="AlphaFoldDB" id="A0AAQ3MNK4"/>
<dbReference type="EMBL" id="CP144691">
    <property type="protein sequence ID" value="WVY94190.1"/>
    <property type="molecule type" value="Genomic_DNA"/>
</dbReference>
<accession>A0AAQ3MNK4</accession>
<name>A0AAQ3MNK4_VIGMU</name>
<sequence length="148" mass="16645">MITRVKRGDRERERPFDKIIAGLIKLLVGIGENVKVTKGSERHGLEVATEERTGGKVEVAKRVKSIVIKVVSVEGLDLFHELPVEVPVTLGETLEILETAFQKLRARDMRSSRKCGVVTKLRLIHWNCDSILSSLHCRNSRFTTTQKG</sequence>
<organism evidence="1 2">
    <name type="scientific">Vigna mungo</name>
    <name type="common">Black gram</name>
    <name type="synonym">Phaseolus mungo</name>
    <dbReference type="NCBI Taxonomy" id="3915"/>
    <lineage>
        <taxon>Eukaryota</taxon>
        <taxon>Viridiplantae</taxon>
        <taxon>Streptophyta</taxon>
        <taxon>Embryophyta</taxon>
        <taxon>Tracheophyta</taxon>
        <taxon>Spermatophyta</taxon>
        <taxon>Magnoliopsida</taxon>
        <taxon>eudicotyledons</taxon>
        <taxon>Gunneridae</taxon>
        <taxon>Pentapetalae</taxon>
        <taxon>rosids</taxon>
        <taxon>fabids</taxon>
        <taxon>Fabales</taxon>
        <taxon>Fabaceae</taxon>
        <taxon>Papilionoideae</taxon>
        <taxon>50 kb inversion clade</taxon>
        <taxon>NPAAA clade</taxon>
        <taxon>indigoferoid/millettioid clade</taxon>
        <taxon>Phaseoleae</taxon>
        <taxon>Vigna</taxon>
    </lineage>
</organism>
<evidence type="ECO:0000313" key="2">
    <source>
        <dbReference type="Proteomes" id="UP001374535"/>
    </source>
</evidence>
<proteinExistence type="predicted"/>
<protein>
    <submittedName>
        <fullName evidence="1">Uncharacterized protein</fullName>
    </submittedName>
</protein>
<gene>
    <name evidence="1" type="ORF">V8G54_033278</name>
</gene>
<reference evidence="1 2" key="1">
    <citation type="journal article" date="2023" name="Life. Sci Alliance">
        <title>Evolutionary insights into 3D genome organization and epigenetic landscape of Vigna mungo.</title>
        <authorList>
            <person name="Junaid A."/>
            <person name="Singh B."/>
            <person name="Bhatia S."/>
        </authorList>
    </citation>
    <scope>NUCLEOTIDE SEQUENCE [LARGE SCALE GENOMIC DNA]</scope>
    <source>
        <strain evidence="1">Urdbean</strain>
    </source>
</reference>
<dbReference type="Proteomes" id="UP001374535">
    <property type="component" value="Chromosome 10"/>
</dbReference>